<dbReference type="PANTHER" id="PTHR37984:SF5">
    <property type="entry name" value="PROTEIN NYNRIN-LIKE"/>
    <property type="match status" value="1"/>
</dbReference>
<dbReference type="InterPro" id="IPR055510">
    <property type="entry name" value="DUF7083"/>
</dbReference>
<dbReference type="EMBL" id="KN550877">
    <property type="protein sequence ID" value="KHJ93225.1"/>
    <property type="molecule type" value="Genomic_DNA"/>
</dbReference>
<evidence type="ECO:0000256" key="2">
    <source>
        <dbReference type="ARBA" id="ARBA00023268"/>
    </source>
</evidence>
<dbReference type="PANTHER" id="PTHR37984">
    <property type="entry name" value="PROTEIN CBG26694"/>
    <property type="match status" value="1"/>
</dbReference>
<reference evidence="5 6" key="1">
    <citation type="submission" date="2014-03" db="EMBL/GenBank/DDBJ databases">
        <title>Draft genome of the hookworm Oesophagostomum dentatum.</title>
        <authorList>
            <person name="Mitreva M."/>
        </authorList>
    </citation>
    <scope>NUCLEOTIDE SEQUENCE [LARGE SCALE GENOMIC DNA]</scope>
    <source>
        <strain evidence="5 6">OD-Hann</strain>
    </source>
</reference>
<dbReference type="InterPro" id="IPR000477">
    <property type="entry name" value="RT_dom"/>
</dbReference>
<dbReference type="CDD" id="cd01647">
    <property type="entry name" value="RT_LTR"/>
    <property type="match status" value="2"/>
</dbReference>
<dbReference type="InterPro" id="IPR041577">
    <property type="entry name" value="RT_RNaseH_2"/>
</dbReference>
<dbReference type="FunFam" id="3.30.70.270:FF:000020">
    <property type="entry name" value="Transposon Tf2-6 polyprotein-like Protein"/>
    <property type="match status" value="1"/>
</dbReference>
<dbReference type="InterPro" id="IPR043128">
    <property type="entry name" value="Rev_trsase/Diguanyl_cyclase"/>
</dbReference>
<accession>A0A0B1TCZ8</accession>
<dbReference type="Pfam" id="PF00078">
    <property type="entry name" value="RVT_1"/>
    <property type="match status" value="2"/>
</dbReference>
<sequence length="1171" mass="132952">MAKANEEPQLAKILEAMVEQMRLQHEEMKSLFAALAPSQKPAIQDASKDQYDQLSKDVQKFMPDDETGNTFDYWFKRYRPLIRDSSLPDGKKRDLVLMNLDEEAYRKCADDALPLQPHEIEFETTVTNLQKLCASKKTLIRRRYECLKIVCPPLTSSHLPFREYANTIKRMDEDARLKEVDYTGLKTLQFVAYLQDPSLREVRLKMLHRLDTHSEDLPLIIEKISSRNKKKVKCYNCGGPHYRSTCPLLSSNTGQEMRQKKPHRKRSHRREKNQCKNVVSFAAENARTYLDVKIALISHRTWKRLGSPTPESCVMPLKTADGSPIKIDGRFATNFSVKDRITRETNQEKGLCYVTESTNLLGLEWCIQLPAYKELKEKYHCRMVAQGETQRAEVIADQFAEVFKCELGRCIKTKAKLMLKDGAAPVFKKKPPVPYASVPDLDEEINRLVAEGVILPVDHSEWAAPIVVVKKENGKIRLCADFSTGLNDALQLHQHPLPTAQDVFAKLNGGQLFTQIDFAEALEGVAAYLDDVIVTGRTGAEHRQNLEALFRRIQEYGFHVPMEKCNFLMPQIRYLGCIIDKDGRRPDPDKTEVIRQMPVPKNVQKCELGRCTKTKAKLMLKDNATPVFKKKRPVPYASVPDLDEEIDRLVVEGVISPVAHSEWAAPIVVVKKKNGKISLCADFSTGLNDALQLHQHPLPTAEDIFKKLYGGQLFTQIDFAEAYLQVEVDEESKEMLTINTHRGLFRYNRLPFGVKSAPGIFQQIMDAMICGLEGVAAYLDDVIVTGRTDAEHRQNLEALFRRIQEYGFHVRMEKCNFLMPQIRYLGCIIDRDGRHPDPEKIEVIRQMPVPKNVQEVRSFLGMVSYYGSFVAEMRSLRAPLDALLKKNATFTWTKECEAAFNRAKEVLASDLLLTYFDPSLPIVVAADASDYGIGAVILHRMPDGTEKATCHASRSLTATENYGQIEKEGLALIFAKTTEFGQADALSHLIPPREAQTEDIVIAKIEQDVIAVQDAAVEALPPPGLRSKKNPGRIKIHVLSVQNGCLYFGHRIVIPATLQERVLKQLHEGHPGMTRMKMLAREYVYWTNINRDIEETVRRCRYCQEAAKTPVKTVLNSWAAETKPWDRIHIDYAGPVDGKMYLVIVDAYSKWPNSDATDAAEGTEKRRRKAQ</sequence>
<feature type="compositionally biased region" description="Basic residues" evidence="3">
    <location>
        <begin position="260"/>
        <end position="271"/>
    </location>
</feature>
<evidence type="ECO:0000313" key="5">
    <source>
        <dbReference type="EMBL" id="KHJ93225.1"/>
    </source>
</evidence>
<dbReference type="Gene3D" id="3.30.70.270">
    <property type="match status" value="3"/>
</dbReference>
<feature type="domain" description="Reverse transcriptase" evidence="4">
    <location>
        <begin position="651"/>
        <end position="829"/>
    </location>
</feature>
<dbReference type="Gene3D" id="1.10.340.70">
    <property type="match status" value="1"/>
</dbReference>
<dbReference type="PROSITE" id="PS50878">
    <property type="entry name" value="RT_POL"/>
    <property type="match status" value="1"/>
</dbReference>
<gene>
    <name evidence="5" type="ORF">OESDEN_06868</name>
</gene>
<dbReference type="AlphaFoldDB" id="A0A0B1TCZ8"/>
<dbReference type="GO" id="GO:0003964">
    <property type="term" value="F:RNA-directed DNA polymerase activity"/>
    <property type="evidence" value="ECO:0007669"/>
    <property type="project" value="UniProtKB-KW"/>
</dbReference>
<keyword evidence="2" id="KW-0511">Multifunctional enzyme</keyword>
<evidence type="ECO:0000259" key="4">
    <source>
        <dbReference type="PROSITE" id="PS50878"/>
    </source>
</evidence>
<name>A0A0B1TCZ8_OESDE</name>
<proteinExistence type="predicted"/>
<protein>
    <recommendedName>
        <fullName evidence="1">RNA-directed DNA polymerase</fullName>
        <ecNumber evidence="1">2.7.7.49</ecNumber>
    </recommendedName>
</protein>
<keyword evidence="5" id="KW-0808">Transferase</keyword>
<dbReference type="Pfam" id="PF17921">
    <property type="entry name" value="Integrase_H2C2"/>
    <property type="match status" value="1"/>
</dbReference>
<dbReference type="FunFam" id="1.10.340.70:FF:000003">
    <property type="entry name" value="Protein CBG25708"/>
    <property type="match status" value="1"/>
</dbReference>
<keyword evidence="5" id="KW-0548">Nucleotidyltransferase</keyword>
<keyword evidence="5" id="KW-0695">RNA-directed DNA polymerase</keyword>
<dbReference type="InterPro" id="IPR041588">
    <property type="entry name" value="Integrase_H2C2"/>
</dbReference>
<dbReference type="EC" id="2.7.7.49" evidence="1"/>
<dbReference type="SUPFAM" id="SSF56672">
    <property type="entry name" value="DNA/RNA polymerases"/>
    <property type="match status" value="2"/>
</dbReference>
<dbReference type="InterPro" id="IPR050951">
    <property type="entry name" value="Retrovirus_Pol_polyprotein"/>
</dbReference>
<evidence type="ECO:0000256" key="3">
    <source>
        <dbReference type="SAM" id="MobiDB-lite"/>
    </source>
</evidence>
<organism evidence="5 6">
    <name type="scientific">Oesophagostomum dentatum</name>
    <name type="common">Nodular worm</name>
    <dbReference type="NCBI Taxonomy" id="61180"/>
    <lineage>
        <taxon>Eukaryota</taxon>
        <taxon>Metazoa</taxon>
        <taxon>Ecdysozoa</taxon>
        <taxon>Nematoda</taxon>
        <taxon>Chromadorea</taxon>
        <taxon>Rhabditida</taxon>
        <taxon>Rhabditina</taxon>
        <taxon>Rhabditomorpha</taxon>
        <taxon>Strongyloidea</taxon>
        <taxon>Strongylidae</taxon>
        <taxon>Oesophagostomum</taxon>
    </lineage>
</organism>
<dbReference type="Gene3D" id="3.10.10.10">
    <property type="entry name" value="HIV Type 1 Reverse Transcriptase, subunit A, domain 1"/>
    <property type="match status" value="2"/>
</dbReference>
<dbReference type="Proteomes" id="UP000053660">
    <property type="component" value="Unassembled WGS sequence"/>
</dbReference>
<feature type="region of interest" description="Disordered" evidence="3">
    <location>
        <begin position="248"/>
        <end position="272"/>
    </location>
</feature>
<keyword evidence="6" id="KW-1185">Reference proteome</keyword>
<dbReference type="Pfam" id="PF17919">
    <property type="entry name" value="RT_RNaseH_2"/>
    <property type="match status" value="1"/>
</dbReference>
<evidence type="ECO:0000256" key="1">
    <source>
        <dbReference type="ARBA" id="ARBA00012493"/>
    </source>
</evidence>
<dbReference type="OrthoDB" id="5850908at2759"/>
<dbReference type="Pfam" id="PF23309">
    <property type="entry name" value="DUF7083"/>
    <property type="match status" value="1"/>
</dbReference>
<dbReference type="InterPro" id="IPR043502">
    <property type="entry name" value="DNA/RNA_pol_sf"/>
</dbReference>
<evidence type="ECO:0000313" key="6">
    <source>
        <dbReference type="Proteomes" id="UP000053660"/>
    </source>
</evidence>